<name>A0A8J3PNT8_9ACTN</name>
<evidence type="ECO:0000313" key="1">
    <source>
        <dbReference type="EMBL" id="GIG76352.1"/>
    </source>
</evidence>
<comment type="caution">
    <text evidence="1">The sequence shown here is derived from an EMBL/GenBank/DDBJ whole genome shotgun (WGS) entry which is preliminary data.</text>
</comment>
<dbReference type="Proteomes" id="UP000653674">
    <property type="component" value="Unassembled WGS sequence"/>
</dbReference>
<organism evidence="1 2">
    <name type="scientific">Planosporangium flavigriseum</name>
    <dbReference type="NCBI Taxonomy" id="373681"/>
    <lineage>
        <taxon>Bacteria</taxon>
        <taxon>Bacillati</taxon>
        <taxon>Actinomycetota</taxon>
        <taxon>Actinomycetes</taxon>
        <taxon>Micromonosporales</taxon>
        <taxon>Micromonosporaceae</taxon>
        <taxon>Planosporangium</taxon>
    </lineage>
</organism>
<reference evidence="1" key="1">
    <citation type="submission" date="2021-01" db="EMBL/GenBank/DDBJ databases">
        <title>Whole genome shotgun sequence of Planosporangium flavigriseum NBRC 105377.</title>
        <authorList>
            <person name="Komaki H."/>
            <person name="Tamura T."/>
        </authorList>
    </citation>
    <scope>NUCLEOTIDE SEQUENCE</scope>
    <source>
        <strain evidence="1">NBRC 105377</strain>
    </source>
</reference>
<dbReference type="AlphaFoldDB" id="A0A8J3PNT8"/>
<sequence length="64" mass="7147">MRRIANGNEVTLETFETFATVKIETPNGLYEAQFAASELEAVIQLWGLLYGYPPALRPMTPCGR</sequence>
<proteinExistence type="predicted"/>
<dbReference type="RefSeq" id="WP_168078598.1">
    <property type="nucleotide sequence ID" value="NZ_BAAAQJ010000004.1"/>
</dbReference>
<protein>
    <submittedName>
        <fullName evidence="1">Uncharacterized protein</fullName>
    </submittedName>
</protein>
<keyword evidence="2" id="KW-1185">Reference proteome</keyword>
<evidence type="ECO:0000313" key="2">
    <source>
        <dbReference type="Proteomes" id="UP000653674"/>
    </source>
</evidence>
<gene>
    <name evidence="1" type="ORF">Pfl04_47560</name>
</gene>
<accession>A0A8J3PNT8</accession>
<dbReference type="EMBL" id="BONU01000052">
    <property type="protein sequence ID" value="GIG76352.1"/>
    <property type="molecule type" value="Genomic_DNA"/>
</dbReference>